<dbReference type="Proteomes" id="UP001059607">
    <property type="component" value="Chromosome"/>
</dbReference>
<proteinExistence type="predicted"/>
<name>A0ABY5EIA1_9PSED</name>
<feature type="compositionally biased region" description="Basic and acidic residues" evidence="1">
    <location>
        <begin position="165"/>
        <end position="174"/>
    </location>
</feature>
<dbReference type="NCBIfam" id="TIGR02608">
    <property type="entry name" value="delta_60_rpt"/>
    <property type="match status" value="5"/>
</dbReference>
<dbReference type="EMBL" id="CP101125">
    <property type="protein sequence ID" value="UTO14002.1"/>
    <property type="molecule type" value="Genomic_DNA"/>
</dbReference>
<feature type="region of interest" description="Disordered" evidence="1">
    <location>
        <begin position="161"/>
        <end position="180"/>
    </location>
</feature>
<protein>
    <submittedName>
        <fullName evidence="2">Delta-60 repeat domain-containing protein</fullName>
    </submittedName>
</protein>
<sequence>MSQVKATAAGTLDPNFGAEGIVSQPFKDVAGLATAVLPLAQNKLLLVLNLTKSDASAAKVAKLLEDGSLDMSFGQNGIVEIPFTDDTWFSPSRLRPAANGGWLITGTAEHPVRGVELAVVRQLQDGRLDNTFGKNKDGKVLINIAELLGLRPGDDAKLLTRRHDRNLDENKTDSAESGGVSVTDQADGKILLVTTIQYAFDNLRGLVIRLNPDGSLDETFNGKGVVQVELPDINHRWNYASGVAVQEDGKVLVSGDFSRESSHESPDAYVIRYHQNGEIDRQYGDSKNGVVTITDTSRWLVLGSITLKPDGGIIATGSAEDDFRRAGLIVALNPTGSFNIVFNNGRPLLTNLLEQGESWRRSALQKDASGNVLAIIVSGQGSSSLMDERNSLVTARYLLNGSLDKAFGGGGWVEFNDDSAIDLFRDSAVTADNNIVVCGFVSFGPLPPRGNVLRYLG</sequence>
<evidence type="ECO:0000256" key="1">
    <source>
        <dbReference type="SAM" id="MobiDB-lite"/>
    </source>
</evidence>
<organism evidence="2 3">
    <name type="scientific">Pseudomonas nunensis</name>
    <dbReference type="NCBI Taxonomy" id="2961896"/>
    <lineage>
        <taxon>Bacteria</taxon>
        <taxon>Pseudomonadati</taxon>
        <taxon>Pseudomonadota</taxon>
        <taxon>Gammaproteobacteria</taxon>
        <taxon>Pseudomonadales</taxon>
        <taxon>Pseudomonadaceae</taxon>
        <taxon>Pseudomonas</taxon>
    </lineage>
</organism>
<evidence type="ECO:0000313" key="3">
    <source>
        <dbReference type="Proteomes" id="UP001059607"/>
    </source>
</evidence>
<dbReference type="InterPro" id="IPR011044">
    <property type="entry name" value="Quino_amine_DH_bsu"/>
</dbReference>
<accession>A0ABY5EIA1</accession>
<evidence type="ECO:0000313" key="2">
    <source>
        <dbReference type="EMBL" id="UTO14002.1"/>
    </source>
</evidence>
<gene>
    <name evidence="2" type="ORF">NK667_28200</name>
</gene>
<reference evidence="2" key="1">
    <citation type="submission" date="2022-07" db="EMBL/GenBank/DDBJ databases">
        <title>Pseudomonas nunamit sp. nov. an antifungal species isolated from Greenland.</title>
        <authorList>
            <person name="Ntana F."/>
            <person name="Hennessy R.C."/>
            <person name="Zervas A."/>
            <person name="Stougaard P."/>
        </authorList>
    </citation>
    <scope>NUCLEOTIDE SEQUENCE</scope>
    <source>
        <strain evidence="2">In5</strain>
    </source>
</reference>
<dbReference type="Pfam" id="PF17164">
    <property type="entry name" value="DUF5122"/>
    <property type="match status" value="2"/>
</dbReference>
<dbReference type="Gene3D" id="2.80.10.50">
    <property type="match status" value="3"/>
</dbReference>
<dbReference type="RefSeq" id="WP_054617047.1">
    <property type="nucleotide sequence ID" value="NZ_CP101125.1"/>
</dbReference>
<dbReference type="InterPro" id="IPR013431">
    <property type="entry name" value="Delta_60_rpt"/>
</dbReference>
<keyword evidence="3" id="KW-1185">Reference proteome</keyword>
<dbReference type="SUPFAM" id="SSF50969">
    <property type="entry name" value="YVTN repeat-like/Quinoprotein amine dehydrogenase"/>
    <property type="match status" value="1"/>
</dbReference>